<evidence type="ECO:0000256" key="3">
    <source>
        <dbReference type="ARBA" id="ARBA00022857"/>
    </source>
</evidence>
<keyword evidence="2" id="KW-0028">Amino-acid biosynthesis</keyword>
<organism evidence="8">
    <name type="scientific">Blattabacterium sp.</name>
    <name type="common">Balta sp.</name>
    <dbReference type="NCBI Taxonomy" id="2712791"/>
    <lineage>
        <taxon>Bacteria</taxon>
        <taxon>Pseudomonadati</taxon>
        <taxon>Bacteroidota</taxon>
        <taxon>Flavobacteriia</taxon>
        <taxon>Flavobacteriales</taxon>
        <taxon>Blattabacteriaceae</taxon>
        <taxon>Blattabacterium</taxon>
    </lineage>
</organism>
<evidence type="ECO:0000256" key="2">
    <source>
        <dbReference type="ARBA" id="ARBA00022605"/>
    </source>
</evidence>
<evidence type="ECO:0000256" key="5">
    <source>
        <dbReference type="ARBA" id="ARBA00029440"/>
    </source>
</evidence>
<dbReference type="SUPFAM" id="SSF51735">
    <property type="entry name" value="NAD(P)-binding Rossmann-fold domains"/>
    <property type="match status" value="1"/>
</dbReference>
<dbReference type="Gene3D" id="3.40.50.720">
    <property type="entry name" value="NAD(P)-binding Rossmann-like Domain"/>
    <property type="match status" value="1"/>
</dbReference>
<dbReference type="SMART" id="SM00859">
    <property type="entry name" value="Semialdhyde_dh"/>
    <property type="match status" value="1"/>
</dbReference>
<dbReference type="GO" id="GO:0051287">
    <property type="term" value="F:NAD binding"/>
    <property type="evidence" value="ECO:0007669"/>
    <property type="project" value="InterPro"/>
</dbReference>
<evidence type="ECO:0000256" key="6">
    <source>
        <dbReference type="PROSITE-ProRule" id="PRU10010"/>
    </source>
</evidence>
<comment type="pathway">
    <text evidence="5">Amino-acid biosynthesis.</text>
</comment>
<protein>
    <submittedName>
        <fullName evidence="8">N-acetyl-gamma-glutanyl-phosphate reductase</fullName>
    </submittedName>
</protein>
<dbReference type="InterPro" id="IPR050085">
    <property type="entry name" value="AGPR"/>
</dbReference>
<dbReference type="InterPro" id="IPR058924">
    <property type="entry name" value="AGPR_dimerisation_dom"/>
</dbReference>
<dbReference type="AlphaFoldDB" id="A0A6G6BTG4"/>
<dbReference type="EMBL" id="MN041032">
    <property type="protein sequence ID" value="QID55012.1"/>
    <property type="molecule type" value="Genomic_DNA"/>
</dbReference>
<sequence length="323" mass="36698">MIKISIIGGTGYTAGELIRLIVNHPYSNINTIVSSSNFGKLVHLTHKDLLGDINNNMKFSKYLDKETDIVFLCSGHGQSRKELSNIPDNIKVIDLSQDLRLENKFRNRNFVYGLPELQRKLIKKSNNIANPGCFATCIILSILPLLIKRLINKSIHISAITGSTGSGKQCSDTNHFSWRNNNISTYKIFTHQHLQEIKKVIYGIQKNLSTDIYFVPYRGNFSRGIISTMYTYSDLSLKENKNIYKEYYSDHPFVYVSDVDIDVKQVINTNKCVLFISKQKNKIIVVSVLDNLLKGASGQAIQNMNIMFNLNEDCGLKLKSSRF</sequence>
<dbReference type="SUPFAM" id="SSF55347">
    <property type="entry name" value="Glyceraldehyde-3-phosphate dehydrogenase-like, C-terminal domain"/>
    <property type="match status" value="1"/>
</dbReference>
<name>A0A6G6BTG4_9FLAO</name>
<dbReference type="NCBIfam" id="TIGR01850">
    <property type="entry name" value="argC"/>
    <property type="match status" value="1"/>
</dbReference>
<dbReference type="CDD" id="cd17895">
    <property type="entry name" value="AGPR_1_N"/>
    <property type="match status" value="1"/>
</dbReference>
<feature type="non-terminal residue" evidence="8">
    <location>
        <position position="323"/>
    </location>
</feature>
<dbReference type="InterPro" id="IPR036291">
    <property type="entry name" value="NAD(P)-bd_dom_sf"/>
</dbReference>
<proteinExistence type="inferred from homology"/>
<dbReference type="Pfam" id="PF01118">
    <property type="entry name" value="Semialdhyde_dh"/>
    <property type="match status" value="1"/>
</dbReference>
<reference evidence="8" key="1">
    <citation type="journal article" date="2020" name="Biol. Lett.">
        <title>Evolutionary rates are correlated between cockroach symbionts and mitochondrial genomes.</title>
        <authorList>
            <person name="Arab D.A."/>
            <person name="Bourguignon T."/>
            <person name="Wang Z."/>
            <person name="Ho S.Y.W."/>
            <person name="Lo N."/>
        </authorList>
    </citation>
    <scope>NUCLEOTIDE SEQUENCE</scope>
    <source>
        <strain evidence="8">DHOG4021</strain>
    </source>
</reference>
<dbReference type="HAMAP" id="MF_00150">
    <property type="entry name" value="ArgC_type1"/>
    <property type="match status" value="1"/>
</dbReference>
<dbReference type="PANTHER" id="PTHR32338">
    <property type="entry name" value="N-ACETYL-GAMMA-GLUTAMYL-PHOSPHATE REDUCTASE, CHLOROPLASTIC-RELATED-RELATED"/>
    <property type="match status" value="1"/>
</dbReference>
<evidence type="ECO:0000313" key="8">
    <source>
        <dbReference type="EMBL" id="QID55012.1"/>
    </source>
</evidence>
<keyword evidence="1" id="KW-0055">Arginine biosynthesis</keyword>
<dbReference type="InterPro" id="IPR023013">
    <property type="entry name" value="AGPR_AS"/>
</dbReference>
<keyword evidence="3" id="KW-0521">NADP</keyword>
<accession>A0A6G6BTG4</accession>
<dbReference type="InterPro" id="IPR000706">
    <property type="entry name" value="AGPR_type-1"/>
</dbReference>
<dbReference type="GO" id="GO:0006526">
    <property type="term" value="P:L-arginine biosynthetic process"/>
    <property type="evidence" value="ECO:0007669"/>
    <property type="project" value="UniProtKB-KW"/>
</dbReference>
<keyword evidence="4" id="KW-0560">Oxidoreductase</keyword>
<evidence type="ECO:0000256" key="4">
    <source>
        <dbReference type="ARBA" id="ARBA00023002"/>
    </source>
</evidence>
<feature type="domain" description="Semialdehyde dehydrogenase NAD-binding" evidence="7">
    <location>
        <begin position="3"/>
        <end position="125"/>
    </location>
</feature>
<dbReference type="PROSITE" id="PS01224">
    <property type="entry name" value="ARGC"/>
    <property type="match status" value="1"/>
</dbReference>
<evidence type="ECO:0000259" key="7">
    <source>
        <dbReference type="SMART" id="SM00859"/>
    </source>
</evidence>
<dbReference type="Gene3D" id="3.30.360.10">
    <property type="entry name" value="Dihydrodipicolinate Reductase, domain 2"/>
    <property type="match status" value="1"/>
</dbReference>
<dbReference type="PANTHER" id="PTHR32338:SF10">
    <property type="entry name" value="N-ACETYL-GAMMA-GLUTAMYL-PHOSPHATE REDUCTASE, CHLOROPLASTIC-RELATED"/>
    <property type="match status" value="1"/>
</dbReference>
<dbReference type="GO" id="GO:0003942">
    <property type="term" value="F:N-acetyl-gamma-glutamyl-phosphate reductase activity"/>
    <property type="evidence" value="ECO:0007669"/>
    <property type="project" value="InterPro"/>
</dbReference>
<evidence type="ECO:0000256" key="1">
    <source>
        <dbReference type="ARBA" id="ARBA00022571"/>
    </source>
</evidence>
<dbReference type="InterPro" id="IPR000534">
    <property type="entry name" value="Semialdehyde_DH_NAD-bd"/>
</dbReference>
<dbReference type="Pfam" id="PF22698">
    <property type="entry name" value="Semialdhyde_dhC_1"/>
    <property type="match status" value="1"/>
</dbReference>
<feature type="active site" evidence="6">
    <location>
        <position position="133"/>
    </location>
</feature>
<dbReference type="GO" id="GO:0070401">
    <property type="term" value="F:NADP+ binding"/>
    <property type="evidence" value="ECO:0007669"/>
    <property type="project" value="InterPro"/>
</dbReference>